<name>A0A089NKZ4_9HYPH</name>
<evidence type="ECO:0000313" key="1">
    <source>
        <dbReference type="EMBL" id="AIQ88017.1"/>
    </source>
</evidence>
<reference evidence="1 2" key="1">
    <citation type="journal article" date="2014" name="PLoS ONE">
        <title>Genome Information of Methylobacterium oryzae, a Plant-Probiotic Methylotroph in the Phyllosphere.</title>
        <authorList>
            <person name="Kwak M.J."/>
            <person name="Jeong H."/>
            <person name="Madhaiyan M."/>
            <person name="Lee Y."/>
            <person name="Sa T.M."/>
            <person name="Oh T.K."/>
            <person name="Kim J.F."/>
        </authorList>
    </citation>
    <scope>NUCLEOTIDE SEQUENCE [LARGE SCALE GENOMIC DNA]</scope>
    <source>
        <strain evidence="1 2">CBMB20</strain>
    </source>
</reference>
<proteinExistence type="predicted"/>
<organism evidence="1 2">
    <name type="scientific">Methylobacterium oryzae CBMB20</name>
    <dbReference type="NCBI Taxonomy" id="693986"/>
    <lineage>
        <taxon>Bacteria</taxon>
        <taxon>Pseudomonadati</taxon>
        <taxon>Pseudomonadota</taxon>
        <taxon>Alphaproteobacteria</taxon>
        <taxon>Hyphomicrobiales</taxon>
        <taxon>Methylobacteriaceae</taxon>
        <taxon>Methylobacterium</taxon>
    </lineage>
</organism>
<dbReference type="EMBL" id="CP003811">
    <property type="protein sequence ID" value="AIQ88017.1"/>
    <property type="molecule type" value="Genomic_DNA"/>
</dbReference>
<dbReference type="KEGG" id="mor:MOC_0262"/>
<dbReference type="STRING" id="693986.MOC_0262"/>
<sequence>MKVSLRARSEDAPPRQAKLVGSRAKTAFPVVDRCISLSDTTFPC</sequence>
<dbReference type="Proteomes" id="UP000029492">
    <property type="component" value="Chromosome"/>
</dbReference>
<protein>
    <submittedName>
        <fullName evidence="1">Protein of unassigned function</fullName>
    </submittedName>
</protein>
<dbReference type="HOGENOM" id="CLU_3218532_0_0_5"/>
<gene>
    <name evidence="1" type="ORF">MOC_0262</name>
</gene>
<keyword evidence="2" id="KW-1185">Reference proteome</keyword>
<accession>A0A089NKZ4</accession>
<evidence type="ECO:0000313" key="2">
    <source>
        <dbReference type="Proteomes" id="UP000029492"/>
    </source>
</evidence>
<dbReference type="AlphaFoldDB" id="A0A089NKZ4"/>